<dbReference type="Gene3D" id="2.60.40.10">
    <property type="entry name" value="Immunoglobulins"/>
    <property type="match status" value="5"/>
</dbReference>
<dbReference type="SUPFAM" id="SSF49401">
    <property type="entry name" value="Bacterial adhesins"/>
    <property type="match status" value="2"/>
</dbReference>
<evidence type="ECO:0000313" key="13">
    <source>
        <dbReference type="Proteomes" id="UP000215361"/>
    </source>
</evidence>
<evidence type="ECO:0000259" key="10">
    <source>
        <dbReference type="Pfam" id="PF17802"/>
    </source>
</evidence>
<evidence type="ECO:0000256" key="1">
    <source>
        <dbReference type="ARBA" id="ARBA00004168"/>
    </source>
</evidence>
<feature type="domain" description="SpaA-like prealbumin fold" evidence="10">
    <location>
        <begin position="535"/>
        <end position="608"/>
    </location>
</feature>
<comment type="caution">
    <text evidence="12">The sequence shown here is derived from an EMBL/GenBank/DDBJ whole genome shotgun (WGS) entry which is preliminary data.</text>
</comment>
<keyword evidence="8" id="KW-1133">Transmembrane helix</keyword>
<feature type="domain" description="SDR-like Ig" evidence="11">
    <location>
        <begin position="809"/>
        <end position="910"/>
    </location>
</feature>
<dbReference type="InterPro" id="IPR041171">
    <property type="entry name" value="SDR_Ig"/>
</dbReference>
<keyword evidence="4" id="KW-0964">Secreted</keyword>
<keyword evidence="5" id="KW-0732">Signal</keyword>
<dbReference type="InterPro" id="IPR008966">
    <property type="entry name" value="Adhesion_dom_sf"/>
</dbReference>
<feature type="domain" description="SpaA-like prealbumin fold" evidence="10">
    <location>
        <begin position="675"/>
        <end position="763"/>
    </location>
</feature>
<keyword evidence="6" id="KW-0572">Peptidoglycan-anchor</keyword>
<evidence type="ECO:0000256" key="2">
    <source>
        <dbReference type="ARBA" id="ARBA00007257"/>
    </source>
</evidence>
<reference evidence="13" key="1">
    <citation type="submission" date="2017-04" db="EMBL/GenBank/DDBJ databases">
        <title>Finegoldia magna isolated from orthopedic joint implant-associated infections.</title>
        <authorList>
            <person name="Bjorklund S."/>
            <person name="Bruggemann H."/>
            <person name="Jensen A."/>
            <person name="Hellmark B."/>
            <person name="Soderquist B."/>
        </authorList>
    </citation>
    <scope>NUCLEOTIDE SEQUENCE [LARGE SCALE GENOMIC DNA]</scope>
    <source>
        <strain evidence="13">08T492</strain>
    </source>
</reference>
<evidence type="ECO:0000259" key="11">
    <source>
        <dbReference type="Pfam" id="PF17961"/>
    </source>
</evidence>
<dbReference type="InterPro" id="IPR011252">
    <property type="entry name" value="Fibrogen-bd_dom1"/>
</dbReference>
<dbReference type="InterPro" id="IPR011266">
    <property type="entry name" value="Adhesin_Fg-bd_dom_2"/>
</dbReference>
<dbReference type="InterPro" id="IPR041033">
    <property type="entry name" value="SpaA_PFL_dom_1"/>
</dbReference>
<evidence type="ECO:0000256" key="3">
    <source>
        <dbReference type="ARBA" id="ARBA00022512"/>
    </source>
</evidence>
<sequence length="1618" mass="180848">MKGEGDRISKYARAEVEGSRINPTTEKVRVGKSNDPIDNYEPQPGDIEVPADGAAEIIKIPNKKQGFVTKLFKRNAIGRPLEGATFSVNKMTDDTYKTRDKSFAPAIGTSDKDGNITFKDQAGNPIALKPGYYTLTEDKAPTGYKKITADWKIQVKDDGGRVYAVYKGPSDTPSSLVNDNKKAAAGDTTKQGIIVKSRLTDINPENKTFVQRIYIDTSKHKGILNVQITPEHKREEIDRPGLPPVTIKEGVKTAYRSTYKISNAATNKDINTGNFDHILRTYDLSGDDVSMVNTARWRPFDCGFDEDQLNLEPGVYIVEVEGYYDDSIIDKRVTNEVKIDENYKFLNKEGKKDYDSKGNDITEPTLKDPYDRTDIDPDDLAKLDLHVDLYEGKREFKQLKVDATGNPTYEFVDKGSYQGGASQVTNYVKSKNGEDAAKEWSGTQDPKTKYANFVGKEVKYDGKTYVTGKVDPALGNEPYLHADTSIKLKPIYDSTHEQELPKEGMEIINDEETYNITFSKHGKDDPKWKDNGKEVTENRLEGAIFKLQELAPGGYIDKPGTFVSSAFNGYFGFRGLKPGRYRLMEVKAPAGYKPIKDPILYMTIKYTGKVVNNETGEITPGRGLVTLEYNKNANGIIKYAPDEHATVQDGKLVDYVTSATAKNMGKIINEKPGKGAVTINKKDGLNNALEGANFKLTRLSSKLQKDPTKPEEGNAGVSYSKESGKDGVVKFEELPIGNYLLEETKSPDGYQNKGQKWYFTVGGKGLDPYAGPVTEKGQDRTSSISIDKQVIKVVKPNADDKTQEGIIKPNSAHVLSIKSDFKLKDGMDIKPGDYFKVKLSDYMDLKGIYDKELIDGLDIFAEGIGTIAKADYDYDNGIITYTFTDYANTYDLKNFETSLTGHIRTDKLKYSAKNVPVGIKMNESADDFQTINVVYELDTASHTDDWGNNLNIASKITRFNPQTGEFEHIIYLNREQNFSNAAKLVYKPGTDVVNLHVEEFKIQEKWTRSQYRTDNINLLMPPSFYVKPNNTDFRKPTDDKYSRIVNDANPAELNYNTGDLNWDDTYIIRVTGQIAKGKDRSYYNPKVRIDANNYPVWSAREDYVYEQWNKNLAEGKMEVTAINPKNEITFKKLDQAGEILSGATFKLVKYNEENKNWDDVADSTKTSGTDGLIKYEKLAPGKYRLVETAAPKGYSPIDGHAAEFTVGSDGVITRKVKKPKDQTPVGKNPEDQPKEGKSPINPAGENQGADPGTTPEKPKDTNAEMVEVDEPVGNGPINIINYKDIEFVKVDAEDKTVFLKGAEFEVFKKDDSGNYQPFKVKNANGQEETMKLTSLEEGKFTAKINQVGDYALKETKAPDGYAKIPGWIREFRLADGKLYTLEKDPIKASHTDSPHGWISSEVLSVDKKNNTFTQRIVINPGHKDFTIPNFQSYLRIFENGWSITPKVEGENKGGKVKVALIKSTDNKKPSDLKTGEFKEYSPVIYKPEDGNTRSAYSLKEITGNSQTDGSVTTTDSIVVEYTGTLAQGNTKVDQKAEIILNYSIDDQVEYSLDWTVLTENKPVYDEYDLTKPVEVENRKATFPLTGAMGIIGFLVVGAVIMATAYYKYRRKRRESALS</sequence>
<feature type="region of interest" description="Disordered" evidence="7">
    <location>
        <begin position="700"/>
        <end position="721"/>
    </location>
</feature>
<feature type="region of interest" description="Disordered" evidence="7">
    <location>
        <begin position="1212"/>
        <end position="1260"/>
    </location>
</feature>
<dbReference type="Gene3D" id="2.60.40.1290">
    <property type="match status" value="1"/>
</dbReference>
<gene>
    <name evidence="12" type="ORF">B9N56_00630</name>
</gene>
<evidence type="ECO:0000256" key="7">
    <source>
        <dbReference type="SAM" id="MobiDB-lite"/>
    </source>
</evidence>
<name>A0A233W4V8_FINMA</name>
<dbReference type="Pfam" id="PF17802">
    <property type="entry name" value="SpaA"/>
    <property type="match status" value="5"/>
</dbReference>
<feature type="domain" description="SpaA-like prealbumin fold" evidence="10">
    <location>
        <begin position="1127"/>
        <end position="1217"/>
    </location>
</feature>
<protein>
    <submittedName>
        <fullName evidence="12">Uncharacterized protein</fullName>
    </submittedName>
</protein>
<keyword evidence="8" id="KW-0472">Membrane</keyword>
<keyword evidence="3" id="KW-0134">Cell wall</keyword>
<dbReference type="InterPro" id="IPR013783">
    <property type="entry name" value="Ig-like_fold"/>
</dbReference>
<evidence type="ECO:0000256" key="8">
    <source>
        <dbReference type="SAM" id="Phobius"/>
    </source>
</evidence>
<feature type="region of interest" description="Disordered" evidence="7">
    <location>
        <begin position="1"/>
        <end position="44"/>
    </location>
</feature>
<dbReference type="PANTHER" id="PTHR36108">
    <property type="entry name" value="COLOSSIN-B-RELATED"/>
    <property type="match status" value="1"/>
</dbReference>
<feature type="compositionally biased region" description="Basic and acidic residues" evidence="7">
    <location>
        <begin position="1228"/>
        <end position="1237"/>
    </location>
</feature>
<feature type="compositionally biased region" description="Basic and acidic residues" evidence="7">
    <location>
        <begin position="703"/>
        <end position="712"/>
    </location>
</feature>
<dbReference type="Proteomes" id="UP000215361">
    <property type="component" value="Unassembled WGS sequence"/>
</dbReference>
<evidence type="ECO:0000259" key="9">
    <source>
        <dbReference type="Pfam" id="PF10425"/>
    </source>
</evidence>
<comment type="subcellular location">
    <subcellularLocation>
        <location evidence="1">Secreted</location>
        <location evidence="1">Cell wall</location>
        <topology evidence="1">Peptidoglycan-anchor</topology>
    </subcellularLocation>
</comment>
<comment type="similarity">
    <text evidence="2">Belongs to the serine-aspartate repeat-containing protein (SDr) family.</text>
</comment>
<dbReference type="Pfam" id="PF10425">
    <property type="entry name" value="SdrG_C_C"/>
    <property type="match status" value="1"/>
</dbReference>
<feature type="domain" description="SpaA-like prealbumin fold" evidence="10">
    <location>
        <begin position="1284"/>
        <end position="1364"/>
    </location>
</feature>
<feature type="transmembrane region" description="Helical" evidence="8">
    <location>
        <begin position="1582"/>
        <end position="1606"/>
    </location>
</feature>
<keyword evidence="8" id="KW-0812">Transmembrane</keyword>
<feature type="compositionally biased region" description="Basic and acidic residues" evidence="7">
    <location>
        <begin position="1"/>
        <end position="18"/>
    </location>
</feature>
<evidence type="ECO:0000256" key="6">
    <source>
        <dbReference type="ARBA" id="ARBA00023088"/>
    </source>
</evidence>
<accession>A0A233W4V8</accession>
<feature type="domain" description="SpaA-like prealbumin fold" evidence="10">
    <location>
        <begin position="77"/>
        <end position="162"/>
    </location>
</feature>
<evidence type="ECO:0000256" key="4">
    <source>
        <dbReference type="ARBA" id="ARBA00022525"/>
    </source>
</evidence>
<dbReference type="GO" id="GO:0007155">
    <property type="term" value="P:cell adhesion"/>
    <property type="evidence" value="ECO:0007669"/>
    <property type="project" value="InterPro"/>
</dbReference>
<evidence type="ECO:0000256" key="5">
    <source>
        <dbReference type="ARBA" id="ARBA00022729"/>
    </source>
</evidence>
<feature type="domain" description="Fibrinogen-binding" evidence="9">
    <location>
        <begin position="948"/>
        <end position="1082"/>
    </location>
</feature>
<proteinExistence type="inferred from homology"/>
<dbReference type="EMBL" id="NDYI01000002">
    <property type="protein sequence ID" value="OXZ39696.1"/>
    <property type="molecule type" value="Genomic_DNA"/>
</dbReference>
<dbReference type="Pfam" id="PF17961">
    <property type="entry name" value="Big_8"/>
    <property type="match status" value="1"/>
</dbReference>
<dbReference type="Gene3D" id="2.60.40.1280">
    <property type="match status" value="1"/>
</dbReference>
<organism evidence="12 13">
    <name type="scientific">Finegoldia magna</name>
    <name type="common">Peptostreptococcus magnus</name>
    <dbReference type="NCBI Taxonomy" id="1260"/>
    <lineage>
        <taxon>Bacteria</taxon>
        <taxon>Bacillati</taxon>
        <taxon>Bacillota</taxon>
        <taxon>Tissierellia</taxon>
        <taxon>Tissierellales</taxon>
        <taxon>Peptoniphilaceae</taxon>
        <taxon>Finegoldia</taxon>
    </lineage>
</organism>
<evidence type="ECO:0000313" key="12">
    <source>
        <dbReference type="EMBL" id="OXZ39696.1"/>
    </source>
</evidence>
<dbReference type="PANTHER" id="PTHR36108:SF13">
    <property type="entry name" value="COLOSSIN-B-RELATED"/>
    <property type="match status" value="1"/>
</dbReference>